<dbReference type="Proteomes" id="UP000663852">
    <property type="component" value="Unassembled WGS sequence"/>
</dbReference>
<reference evidence="6" key="1">
    <citation type="submission" date="2021-02" db="EMBL/GenBank/DDBJ databases">
        <authorList>
            <person name="Nowell W R."/>
        </authorList>
    </citation>
    <scope>NUCLEOTIDE SEQUENCE</scope>
</reference>
<feature type="region of interest" description="Disordered" evidence="3">
    <location>
        <begin position="560"/>
        <end position="606"/>
    </location>
</feature>
<feature type="compositionally biased region" description="Polar residues" evidence="3">
    <location>
        <begin position="573"/>
        <end position="589"/>
    </location>
</feature>
<dbReference type="InterPro" id="IPR001245">
    <property type="entry name" value="Ser-Thr/Tyr_kinase_cat_dom"/>
</dbReference>
<dbReference type="SMART" id="SM00504">
    <property type="entry name" value="Ubox"/>
    <property type="match status" value="1"/>
</dbReference>
<dbReference type="GO" id="GO:0004672">
    <property type="term" value="F:protein kinase activity"/>
    <property type="evidence" value="ECO:0007669"/>
    <property type="project" value="InterPro"/>
</dbReference>
<keyword evidence="1" id="KW-0547">Nucleotide-binding</keyword>
<dbReference type="CDD" id="cd16655">
    <property type="entry name" value="RING-Ubox_WDSUB1-like"/>
    <property type="match status" value="1"/>
</dbReference>
<dbReference type="AlphaFoldDB" id="A0A813RYL3"/>
<evidence type="ECO:0000259" key="5">
    <source>
        <dbReference type="PROSITE" id="PS51698"/>
    </source>
</evidence>
<evidence type="ECO:0000256" key="3">
    <source>
        <dbReference type="SAM" id="MobiDB-lite"/>
    </source>
</evidence>
<dbReference type="InterPro" id="IPR008266">
    <property type="entry name" value="Tyr_kinase_AS"/>
</dbReference>
<dbReference type="PROSITE" id="PS50011">
    <property type="entry name" value="PROTEIN_KINASE_DOM"/>
    <property type="match status" value="1"/>
</dbReference>
<dbReference type="GO" id="GO:0005524">
    <property type="term" value="F:ATP binding"/>
    <property type="evidence" value="ECO:0007669"/>
    <property type="project" value="UniProtKB-KW"/>
</dbReference>
<evidence type="ECO:0000313" key="6">
    <source>
        <dbReference type="EMBL" id="CAF0792095.1"/>
    </source>
</evidence>
<dbReference type="PROSITE" id="PS00109">
    <property type="entry name" value="PROTEIN_KINASE_TYR"/>
    <property type="match status" value="1"/>
</dbReference>
<dbReference type="GO" id="GO:0016567">
    <property type="term" value="P:protein ubiquitination"/>
    <property type="evidence" value="ECO:0007669"/>
    <property type="project" value="InterPro"/>
</dbReference>
<dbReference type="InterPro" id="IPR000719">
    <property type="entry name" value="Prot_kinase_dom"/>
</dbReference>
<dbReference type="PANTHER" id="PTHR24418">
    <property type="entry name" value="TYROSINE-PROTEIN KINASE"/>
    <property type="match status" value="1"/>
</dbReference>
<evidence type="ECO:0000259" key="4">
    <source>
        <dbReference type="PROSITE" id="PS50011"/>
    </source>
</evidence>
<evidence type="ECO:0000313" key="7">
    <source>
        <dbReference type="Proteomes" id="UP000663852"/>
    </source>
</evidence>
<dbReference type="PRINTS" id="PR00109">
    <property type="entry name" value="TYRKINASE"/>
</dbReference>
<organism evidence="6 7">
    <name type="scientific">Adineta ricciae</name>
    <name type="common">Rotifer</name>
    <dbReference type="NCBI Taxonomy" id="249248"/>
    <lineage>
        <taxon>Eukaryota</taxon>
        <taxon>Metazoa</taxon>
        <taxon>Spiralia</taxon>
        <taxon>Gnathifera</taxon>
        <taxon>Rotifera</taxon>
        <taxon>Eurotatoria</taxon>
        <taxon>Bdelloidea</taxon>
        <taxon>Adinetida</taxon>
        <taxon>Adinetidae</taxon>
        <taxon>Adineta</taxon>
    </lineage>
</organism>
<accession>A0A813RYL3</accession>
<feature type="region of interest" description="Disordered" evidence="3">
    <location>
        <begin position="507"/>
        <end position="530"/>
    </location>
</feature>
<dbReference type="Pfam" id="PF07714">
    <property type="entry name" value="PK_Tyr_Ser-Thr"/>
    <property type="match status" value="1"/>
</dbReference>
<gene>
    <name evidence="6" type="ORF">EDS130_LOCUS4402</name>
</gene>
<dbReference type="GO" id="GO:0004842">
    <property type="term" value="F:ubiquitin-protein transferase activity"/>
    <property type="evidence" value="ECO:0007669"/>
    <property type="project" value="InterPro"/>
</dbReference>
<feature type="domain" description="Protein kinase" evidence="4">
    <location>
        <begin position="20"/>
        <end position="363"/>
    </location>
</feature>
<keyword evidence="2" id="KW-0067">ATP-binding</keyword>
<dbReference type="InterPro" id="IPR011009">
    <property type="entry name" value="Kinase-like_dom_sf"/>
</dbReference>
<evidence type="ECO:0000256" key="1">
    <source>
        <dbReference type="ARBA" id="ARBA00022741"/>
    </source>
</evidence>
<sequence length="606" mass="68988">MDDDENSSDFINSLKCPITYEFFRDPVIGADGHTYERENITVWIQKHATSPITREPMDLKSLRPNFIVKKMVEDFLSLSLQKQYRFRLDIDICKAKQRPIFQSPGKTIYEANWMSKQGPPIVLIRIDGAKAKCEASFYVQLSCHPHIVRTYGLVESNTSDSIMLVQEYAPEGDLSELLRGRTFQPTLEVLIEMFRQIVDAMICLADNQIIHGDLACRNVLVFRSNSSQPMENLVKLTDFGLTRTSSLFSIIDSPASATLKMIPVRYAAPELLLDASVTNYSEKSDVYSFGVLMWEACSAGAVPYGNLVSTDVVYREKLKGAPLERPSMCSGDLWNLILECTRTETKRRPTFNDVQESLLNLRFENKRQSSNQIPRVDYASEQITDRMSSANHYQYYNVDRFSKDNCTQKQSISPIYENFGNVTRQYALPVSSTTTPSPGDYYVPCEYCFQSVNNDDFETHKETCHIRRHVQWFAKMVARLPLLELTSCQCCENIIPLNMLTIHQKTCGQNPPSLHNPSRQSHQQLPSGDAYTTSHYLRPVSLPMGQPGENIYENILIPSQYRQDPPGAPMTQAEISNSHEQTNSSSTKPPKTGFLKAMSKWKKKMK</sequence>
<dbReference type="SUPFAM" id="SSF57850">
    <property type="entry name" value="RING/U-box"/>
    <property type="match status" value="1"/>
</dbReference>
<dbReference type="InterPro" id="IPR050198">
    <property type="entry name" value="Non-receptor_tyrosine_kinases"/>
</dbReference>
<comment type="caution">
    <text evidence="6">The sequence shown here is derived from an EMBL/GenBank/DDBJ whole genome shotgun (WGS) entry which is preliminary data.</text>
</comment>
<protein>
    <submittedName>
        <fullName evidence="6">Uncharacterized protein</fullName>
    </submittedName>
</protein>
<dbReference type="PROSITE" id="PS51698">
    <property type="entry name" value="U_BOX"/>
    <property type="match status" value="1"/>
</dbReference>
<dbReference type="EMBL" id="CAJNOJ010000011">
    <property type="protein sequence ID" value="CAF0792095.1"/>
    <property type="molecule type" value="Genomic_DNA"/>
</dbReference>
<feature type="domain" description="U-box" evidence="5">
    <location>
        <begin position="9"/>
        <end position="82"/>
    </location>
</feature>
<name>A0A813RYL3_ADIRI</name>
<dbReference type="InterPro" id="IPR013083">
    <property type="entry name" value="Znf_RING/FYVE/PHD"/>
</dbReference>
<dbReference type="SUPFAM" id="SSF56112">
    <property type="entry name" value="Protein kinase-like (PK-like)"/>
    <property type="match status" value="1"/>
</dbReference>
<dbReference type="OrthoDB" id="4062651at2759"/>
<dbReference type="InterPro" id="IPR003613">
    <property type="entry name" value="Ubox_domain"/>
</dbReference>
<dbReference type="Gene3D" id="1.10.510.10">
    <property type="entry name" value="Transferase(Phosphotransferase) domain 1"/>
    <property type="match status" value="1"/>
</dbReference>
<proteinExistence type="predicted"/>
<evidence type="ECO:0000256" key="2">
    <source>
        <dbReference type="ARBA" id="ARBA00022840"/>
    </source>
</evidence>
<dbReference type="Pfam" id="PF04564">
    <property type="entry name" value="U-box"/>
    <property type="match status" value="1"/>
</dbReference>
<dbReference type="Gene3D" id="3.30.40.10">
    <property type="entry name" value="Zinc/RING finger domain, C3HC4 (zinc finger)"/>
    <property type="match status" value="1"/>
</dbReference>